<evidence type="ECO:0000313" key="5">
    <source>
        <dbReference type="Proteomes" id="UP000198636"/>
    </source>
</evidence>
<dbReference type="GO" id="GO:0016020">
    <property type="term" value="C:membrane"/>
    <property type="evidence" value="ECO:0007669"/>
    <property type="project" value="InterPro"/>
</dbReference>
<comment type="similarity">
    <text evidence="1">Belongs to the GerABKA family.</text>
</comment>
<feature type="transmembrane region" description="Helical" evidence="3">
    <location>
        <begin position="327"/>
        <end position="349"/>
    </location>
</feature>
<dbReference type="InterPro" id="IPR004995">
    <property type="entry name" value="Spore_Ger"/>
</dbReference>
<reference evidence="4 5" key="1">
    <citation type="submission" date="2016-10" db="EMBL/GenBank/DDBJ databases">
        <authorList>
            <person name="de Groot N.N."/>
        </authorList>
    </citation>
    <scope>NUCLEOTIDE SEQUENCE [LARGE SCALE GENOMIC DNA]</scope>
    <source>
        <strain evidence="4 5">DSM 18978</strain>
    </source>
</reference>
<dbReference type="EMBL" id="FMUS01000029">
    <property type="protein sequence ID" value="SCZ01744.1"/>
    <property type="molecule type" value="Genomic_DNA"/>
</dbReference>
<evidence type="ECO:0000313" key="4">
    <source>
        <dbReference type="EMBL" id="SCZ01744.1"/>
    </source>
</evidence>
<dbReference type="STRING" id="1120976.SAMN03080606_03602"/>
<dbReference type="AlphaFoldDB" id="A0A1G5KN23"/>
<dbReference type="PANTHER" id="PTHR22550:SF5">
    <property type="entry name" value="LEUCINE ZIPPER PROTEIN 4"/>
    <property type="match status" value="1"/>
</dbReference>
<proteinExistence type="inferred from homology"/>
<evidence type="ECO:0000256" key="3">
    <source>
        <dbReference type="SAM" id="Phobius"/>
    </source>
</evidence>
<dbReference type="Proteomes" id="UP000198636">
    <property type="component" value="Unassembled WGS sequence"/>
</dbReference>
<dbReference type="Pfam" id="PF03323">
    <property type="entry name" value="GerA"/>
    <property type="match status" value="1"/>
</dbReference>
<evidence type="ECO:0000256" key="2">
    <source>
        <dbReference type="ARBA" id="ARBA00023136"/>
    </source>
</evidence>
<accession>A0A1G5KN23</accession>
<feature type="transmembrane region" description="Helical" evidence="3">
    <location>
        <begin position="420"/>
        <end position="440"/>
    </location>
</feature>
<keyword evidence="3" id="KW-0812">Transmembrane</keyword>
<name>A0A1G5KN23_9FIRM</name>
<keyword evidence="5" id="KW-1185">Reference proteome</keyword>
<dbReference type="PIRSF" id="PIRSF005690">
    <property type="entry name" value="GerBA"/>
    <property type="match status" value="1"/>
</dbReference>
<dbReference type="RefSeq" id="WP_176759088.1">
    <property type="nucleotide sequence ID" value="NZ_FMUS01000029.1"/>
</dbReference>
<feature type="transmembrane region" description="Helical" evidence="3">
    <location>
        <begin position="452"/>
        <end position="478"/>
    </location>
</feature>
<organism evidence="4 5">
    <name type="scientific">Alkaliphilus peptidifermentans DSM 18978</name>
    <dbReference type="NCBI Taxonomy" id="1120976"/>
    <lineage>
        <taxon>Bacteria</taxon>
        <taxon>Bacillati</taxon>
        <taxon>Bacillota</taxon>
        <taxon>Clostridia</taxon>
        <taxon>Peptostreptococcales</taxon>
        <taxon>Natronincolaceae</taxon>
        <taxon>Alkaliphilus</taxon>
    </lineage>
</organism>
<dbReference type="InterPro" id="IPR050768">
    <property type="entry name" value="UPF0353/GerABKA_families"/>
</dbReference>
<sequence length="536" mass="59934">MRKSNIKKLKKPVKLINKDQIDIKEDIESIVEININSITSDLTTNIHIINSLLAKSYDLRFRYIDISTIPTTKSVVIYLESITDTNKLESTVIAPLMQGIVERCLDERVRFSASPYAIVKEILINSSIKVMEDISMIIDEVLVGKGILFIDGYSSAIIIDIAREADKKSTEPKTEKIINGPQEAFVEDIESNIYILRKRIKSKDFVIKELQIGEVNRSTVKVLYINNIADAKIVDELFSRLNTIKIDTIYGSASLKEYINDSPLNIFPTIYSTERPDRVEAMLLEGRVAIICDVCPIALVVPSVVSDFFSTPEEYYINFYFATFNRVIGYIGAFIVMFLPSIYISLTTFHQEMIPTSLALTLAGTRAGVPYPAFVEALMMELAFEALRQAGTRLPTHVGQAVSIVGALIIGQAAVEAGLVSPAVVIVVAITAIFSFTMPYNNFSMALRLTRFFNMALAAILGIYGVMTGGLLILLNLLSLRSFSVPLMAPFSPLNLEDMRDWVFRFPQWTITKRSSDIIKDNLKKKSSNLKPTTKK</sequence>
<dbReference type="PANTHER" id="PTHR22550">
    <property type="entry name" value="SPORE GERMINATION PROTEIN"/>
    <property type="match status" value="1"/>
</dbReference>
<gene>
    <name evidence="4" type="ORF">SAMN03080606_03602</name>
</gene>
<keyword evidence="3" id="KW-1133">Transmembrane helix</keyword>
<keyword evidence="2 3" id="KW-0472">Membrane</keyword>
<dbReference type="GO" id="GO:0009847">
    <property type="term" value="P:spore germination"/>
    <property type="evidence" value="ECO:0007669"/>
    <property type="project" value="InterPro"/>
</dbReference>
<protein>
    <submittedName>
        <fullName evidence="4">Spore germination protein KA</fullName>
    </submittedName>
</protein>
<evidence type="ECO:0000256" key="1">
    <source>
        <dbReference type="ARBA" id="ARBA00005278"/>
    </source>
</evidence>